<protein>
    <submittedName>
        <fullName evidence="2">Uncharacterized protein</fullName>
    </submittedName>
</protein>
<evidence type="ECO:0000313" key="3">
    <source>
        <dbReference type="Proteomes" id="UP001492380"/>
    </source>
</evidence>
<dbReference type="Proteomes" id="UP001492380">
    <property type="component" value="Unassembled WGS sequence"/>
</dbReference>
<organism evidence="2 3">
    <name type="scientific">Phyllosticta capitalensis</name>
    <dbReference type="NCBI Taxonomy" id="121624"/>
    <lineage>
        <taxon>Eukaryota</taxon>
        <taxon>Fungi</taxon>
        <taxon>Dikarya</taxon>
        <taxon>Ascomycota</taxon>
        <taxon>Pezizomycotina</taxon>
        <taxon>Dothideomycetes</taxon>
        <taxon>Dothideomycetes incertae sedis</taxon>
        <taxon>Botryosphaeriales</taxon>
        <taxon>Phyllostictaceae</taxon>
        <taxon>Phyllosticta</taxon>
    </lineage>
</organism>
<evidence type="ECO:0000313" key="2">
    <source>
        <dbReference type="EMBL" id="KAK8223279.1"/>
    </source>
</evidence>
<reference evidence="2 3" key="1">
    <citation type="submission" date="2024-04" db="EMBL/GenBank/DDBJ databases">
        <title>Phyllosticta paracitricarpa is synonymous to the EU quarantine fungus P. citricarpa based on phylogenomic analyses.</title>
        <authorList>
            <consortium name="Lawrence Berkeley National Laboratory"/>
            <person name="Van Ingen-Buijs V.A."/>
            <person name="Van Westerhoven A.C."/>
            <person name="Haridas S."/>
            <person name="Skiadas P."/>
            <person name="Martin F."/>
            <person name="Groenewald J.Z."/>
            <person name="Crous P.W."/>
            <person name="Seidl M.F."/>
        </authorList>
    </citation>
    <scope>NUCLEOTIDE SEQUENCE [LARGE SCALE GENOMIC DNA]</scope>
    <source>
        <strain evidence="2 3">CBS 123374</strain>
    </source>
</reference>
<gene>
    <name evidence="2" type="ORF">HDK90DRAFT_116458</name>
</gene>
<proteinExistence type="predicted"/>
<comment type="caution">
    <text evidence="2">The sequence shown here is derived from an EMBL/GenBank/DDBJ whole genome shotgun (WGS) entry which is preliminary data.</text>
</comment>
<keyword evidence="3" id="KW-1185">Reference proteome</keyword>
<evidence type="ECO:0000256" key="1">
    <source>
        <dbReference type="SAM" id="MobiDB-lite"/>
    </source>
</evidence>
<name>A0ABR1Y9E0_9PEZI</name>
<accession>A0ABR1Y9E0</accession>
<dbReference type="EMBL" id="JBBWRZ010000014">
    <property type="protein sequence ID" value="KAK8223279.1"/>
    <property type="molecule type" value="Genomic_DNA"/>
</dbReference>
<feature type="region of interest" description="Disordered" evidence="1">
    <location>
        <begin position="107"/>
        <end position="128"/>
    </location>
</feature>
<sequence>MCMCMCMFGAFGPSACLPRHRHDCSRLGKVWWWLRVLELLDQQDFGHLRSRLRFLTYMLGSNTKEDFIMMVVVVTYALRSTCLAKPTYQSEQKSKYVQPLAMLIDPGERKKKKRPKEQKESGGTRTRGYGDLRWQVLENTNDTTNGQPLRLPNCASPPDPCFRNRRFEYLNVELGNPVMEGDDGR</sequence>